<keyword evidence="4" id="KW-1185">Reference proteome</keyword>
<feature type="compositionally biased region" description="Polar residues" evidence="1">
    <location>
        <begin position="90"/>
        <end position="100"/>
    </location>
</feature>
<dbReference type="EMBL" id="SMJW01000036">
    <property type="protein sequence ID" value="TDC17248.1"/>
    <property type="molecule type" value="Genomic_DNA"/>
</dbReference>
<dbReference type="OrthoDB" id="7107981at2"/>
<feature type="transmembrane region" description="Helical" evidence="2">
    <location>
        <begin position="246"/>
        <end position="263"/>
    </location>
</feature>
<dbReference type="AlphaFoldDB" id="A0A4R4P4D3"/>
<reference evidence="3 4" key="1">
    <citation type="submission" date="2019-03" db="EMBL/GenBank/DDBJ databases">
        <title>Draft genome sequences of novel Actinobacteria.</title>
        <authorList>
            <person name="Sahin N."/>
            <person name="Ay H."/>
            <person name="Saygin H."/>
        </authorList>
    </citation>
    <scope>NUCLEOTIDE SEQUENCE [LARGE SCALE GENOMIC DNA]</scope>
    <source>
        <strain evidence="3 4">DSM 45347</strain>
    </source>
</reference>
<evidence type="ECO:0000313" key="4">
    <source>
        <dbReference type="Proteomes" id="UP000295431"/>
    </source>
</evidence>
<evidence type="ECO:0000313" key="3">
    <source>
        <dbReference type="EMBL" id="TDC17248.1"/>
    </source>
</evidence>
<keyword evidence="2" id="KW-0472">Membrane</keyword>
<keyword evidence="2" id="KW-1133">Transmembrane helix</keyword>
<feature type="region of interest" description="Disordered" evidence="1">
    <location>
        <begin position="1"/>
        <end position="26"/>
    </location>
</feature>
<feature type="transmembrane region" description="Helical" evidence="2">
    <location>
        <begin position="366"/>
        <end position="387"/>
    </location>
</feature>
<gene>
    <name evidence="3" type="ORF">E1284_09860</name>
</gene>
<feature type="transmembrane region" description="Helical" evidence="2">
    <location>
        <begin position="423"/>
        <end position="443"/>
    </location>
</feature>
<dbReference type="RefSeq" id="WP_131938718.1">
    <property type="nucleotide sequence ID" value="NZ_BAAAMX010000049.1"/>
</dbReference>
<sequence>MSRQNDIENPLEGSGALVPTPPAEGERRGRLLRRGLVYGSVICLLLVLSAAGILTAPEPDRPGPSEDRLILDGRAVRAGRPSPDRVVTSRPVSISKSAPENRCSQSARGWTKSAGTDDLLVVIDRCTPFAWAAYVQHLMLDGARENSRVQLRSLPGMHGATMVQVVLAAPERLSSVRAYTSVLWRKGQYVARVRTGSRSSTPPPLTPDVMRLVHEQNAKLPGTPGPGLRSVDTSADSAFLRSTERWIVPGALFFYAVASLIGWGRDRSARQRADGWPPSLPGVRAVEVTQRARRLATGSGIQRWIVTVFFFATFATVANNILLGVVLSVLGSYGLKLGRLYRPGREDVWGRQAQAKLLTGKRSSQAMGLAIAAALLLAVSMIGLLIIPPLVVQFARAGYVESFWRWNPVIVADSGGLERLVRVVPVPITLGWLAVAAFALFQVNEWSFLAARRRSTLTVEERQNRDPRPPIVYLRNFADDRLTIRTAPLTRLSFLEKLSLRQRESFEEVIVRYLQAYGPVIAVSDPDRPSTVLGAAHVVLPHDGWKKTVAGYIERSALVVVGATPIGATDGLHFELGTIARSGALDRTLLLLAPRGLAERLRGWRRFRRSAAAFGIPEQLEDQAGRLLVVRHGADGWTAYHADRRTDWSYAVALAQSADDILLPQAGGQR</sequence>
<evidence type="ECO:0000256" key="2">
    <source>
        <dbReference type="SAM" id="Phobius"/>
    </source>
</evidence>
<organism evidence="3 4">
    <name type="scientific">Actinomadura bangladeshensis</name>
    <dbReference type="NCBI Taxonomy" id="453573"/>
    <lineage>
        <taxon>Bacteria</taxon>
        <taxon>Bacillati</taxon>
        <taxon>Actinomycetota</taxon>
        <taxon>Actinomycetes</taxon>
        <taxon>Streptosporangiales</taxon>
        <taxon>Thermomonosporaceae</taxon>
        <taxon>Actinomadura</taxon>
    </lineage>
</organism>
<comment type="caution">
    <text evidence="3">The sequence shown here is derived from an EMBL/GenBank/DDBJ whole genome shotgun (WGS) entry which is preliminary data.</text>
</comment>
<protein>
    <submittedName>
        <fullName evidence="3">Uncharacterized protein</fullName>
    </submittedName>
</protein>
<accession>A0A4R4P4D3</accession>
<feature type="transmembrane region" description="Helical" evidence="2">
    <location>
        <begin position="36"/>
        <end position="56"/>
    </location>
</feature>
<evidence type="ECO:0000256" key="1">
    <source>
        <dbReference type="SAM" id="MobiDB-lite"/>
    </source>
</evidence>
<feature type="region of interest" description="Disordered" evidence="1">
    <location>
        <begin position="79"/>
        <end position="100"/>
    </location>
</feature>
<keyword evidence="2" id="KW-0812">Transmembrane</keyword>
<feature type="transmembrane region" description="Helical" evidence="2">
    <location>
        <begin position="304"/>
        <end position="330"/>
    </location>
</feature>
<dbReference type="Proteomes" id="UP000295431">
    <property type="component" value="Unassembled WGS sequence"/>
</dbReference>
<proteinExistence type="predicted"/>
<name>A0A4R4P4D3_9ACTN</name>